<dbReference type="PANTHER" id="PTHR22652">
    <property type="entry name" value="NUCLEOPORIN NUP43"/>
    <property type="match status" value="1"/>
</dbReference>
<evidence type="ECO:0000256" key="1">
    <source>
        <dbReference type="ARBA" id="ARBA00004123"/>
    </source>
</evidence>
<dbReference type="Bgee" id="ENSMODG00000016808">
    <property type="expression patterns" value="Expressed in forelimb bud and 17 other cell types or tissues"/>
</dbReference>
<dbReference type="Gene3D" id="2.130.10.10">
    <property type="entry name" value="YVTN repeat-like/Quinoprotein amine dehydrogenase"/>
    <property type="match status" value="1"/>
</dbReference>
<accession>F7FV97</accession>
<dbReference type="GO" id="GO:0005634">
    <property type="term" value="C:nucleus"/>
    <property type="evidence" value="ECO:0007669"/>
    <property type="project" value="UniProtKB-SubCell"/>
</dbReference>
<organism evidence="5 6">
    <name type="scientific">Monodelphis domestica</name>
    <name type="common">Gray short-tailed opossum</name>
    <dbReference type="NCBI Taxonomy" id="13616"/>
    <lineage>
        <taxon>Eukaryota</taxon>
        <taxon>Metazoa</taxon>
        <taxon>Chordata</taxon>
        <taxon>Craniata</taxon>
        <taxon>Vertebrata</taxon>
        <taxon>Euteleostomi</taxon>
        <taxon>Mammalia</taxon>
        <taxon>Metatheria</taxon>
        <taxon>Didelphimorphia</taxon>
        <taxon>Didelphidae</taxon>
        <taxon>Monodelphis</taxon>
    </lineage>
</organism>
<dbReference type="GeneTree" id="ENSGT00390000004803"/>
<reference evidence="5" key="3">
    <citation type="submission" date="2025-09" db="UniProtKB">
        <authorList>
            <consortium name="Ensembl"/>
        </authorList>
    </citation>
    <scope>IDENTIFICATION</scope>
</reference>
<dbReference type="Ensembl" id="ENSMODT00000021350.4">
    <property type="protein sequence ID" value="ENSMODP00000020980.3"/>
    <property type="gene ID" value="ENSMODG00000016808.4"/>
</dbReference>
<comment type="subcellular location">
    <subcellularLocation>
        <location evidence="1">Nucleus</location>
    </subcellularLocation>
</comment>
<dbReference type="STRING" id="13616.ENSMODP00000020980"/>
<dbReference type="InParanoid" id="F7FV97"/>
<dbReference type="Proteomes" id="UP000002280">
    <property type="component" value="Chromosome 2"/>
</dbReference>
<dbReference type="AlphaFoldDB" id="F7FV97"/>
<dbReference type="InterPro" id="IPR015943">
    <property type="entry name" value="WD40/YVTN_repeat-like_dom_sf"/>
</dbReference>
<keyword evidence="2" id="KW-0853">WD repeat</keyword>
<reference evidence="5" key="2">
    <citation type="submission" date="2025-08" db="UniProtKB">
        <authorList>
            <consortium name="Ensembl"/>
        </authorList>
    </citation>
    <scope>IDENTIFICATION</scope>
</reference>
<evidence type="ECO:0000256" key="2">
    <source>
        <dbReference type="ARBA" id="ARBA00022574"/>
    </source>
</evidence>
<keyword evidence="4" id="KW-0539">Nucleus</keyword>
<evidence type="ECO:0000256" key="3">
    <source>
        <dbReference type="ARBA" id="ARBA00022737"/>
    </source>
</evidence>
<name>F7FV97_MONDO</name>
<sequence length="120" mass="13772">MEEIFAKFVSQKISKTRWRPVPFGSLQPPETFATGSWDNEENSVSLWCIGDFGNLSTDGGLEGDHQLLCDIKHHGDVMDLQVRIEVVMYSCICIYVYNLDILRTYLRITSLKTTLYSYNP</sequence>
<protein>
    <submittedName>
        <fullName evidence="5">Uncharacterized protein</fullName>
    </submittedName>
</protein>
<dbReference type="PANTHER" id="PTHR22652:SF0">
    <property type="entry name" value="NUCLEOPORIN NUP43"/>
    <property type="match status" value="1"/>
</dbReference>
<evidence type="ECO:0000313" key="5">
    <source>
        <dbReference type="Ensembl" id="ENSMODP00000020980.3"/>
    </source>
</evidence>
<evidence type="ECO:0000256" key="4">
    <source>
        <dbReference type="ARBA" id="ARBA00023242"/>
    </source>
</evidence>
<keyword evidence="6" id="KW-1185">Reference proteome</keyword>
<proteinExistence type="predicted"/>
<dbReference type="HOGENOM" id="CLU_060663_1_0_1"/>
<reference evidence="5 6" key="1">
    <citation type="journal article" date="2007" name="Nature">
        <title>Genome of the marsupial Monodelphis domestica reveals innovation in non-coding sequences.</title>
        <authorList>
            <person name="Mikkelsen T.S."/>
            <person name="Wakefield M.J."/>
            <person name="Aken B."/>
            <person name="Amemiya C.T."/>
            <person name="Chang J.L."/>
            <person name="Duke S."/>
            <person name="Garber M."/>
            <person name="Gentles A.J."/>
            <person name="Goodstadt L."/>
            <person name="Heger A."/>
            <person name="Jurka J."/>
            <person name="Kamal M."/>
            <person name="Mauceli E."/>
            <person name="Searle S.M."/>
            <person name="Sharpe T."/>
            <person name="Baker M.L."/>
            <person name="Batzer M.A."/>
            <person name="Benos P.V."/>
            <person name="Belov K."/>
            <person name="Clamp M."/>
            <person name="Cook A."/>
            <person name="Cuff J."/>
            <person name="Das R."/>
            <person name="Davidow L."/>
            <person name="Deakin J.E."/>
            <person name="Fazzari M.J."/>
            <person name="Glass J.L."/>
            <person name="Grabherr M."/>
            <person name="Greally J.M."/>
            <person name="Gu W."/>
            <person name="Hore T.A."/>
            <person name="Huttley G.A."/>
            <person name="Kleber M."/>
            <person name="Jirtle R.L."/>
            <person name="Koina E."/>
            <person name="Lee J.T."/>
            <person name="Mahony S."/>
            <person name="Marra M.A."/>
            <person name="Miller R.D."/>
            <person name="Nicholls R.D."/>
            <person name="Oda M."/>
            <person name="Papenfuss A.T."/>
            <person name="Parra Z.E."/>
            <person name="Pollock D.D."/>
            <person name="Ray D.A."/>
            <person name="Schein J.E."/>
            <person name="Speed T.P."/>
            <person name="Thompson K."/>
            <person name="VandeBerg J.L."/>
            <person name="Wade C.M."/>
            <person name="Walker J.A."/>
            <person name="Waters P.D."/>
            <person name="Webber C."/>
            <person name="Weidman J.R."/>
            <person name="Xie X."/>
            <person name="Zody M.C."/>
            <person name="Baldwin J."/>
            <person name="Abdouelleil A."/>
            <person name="Abdulkadir J."/>
            <person name="Abebe A."/>
            <person name="Abera B."/>
            <person name="Abreu J."/>
            <person name="Acer S.C."/>
            <person name="Aftuck L."/>
            <person name="Alexander A."/>
            <person name="An P."/>
            <person name="Anderson E."/>
            <person name="Anderson S."/>
            <person name="Arachi H."/>
            <person name="Azer M."/>
            <person name="Bachantsang P."/>
            <person name="Barry A."/>
            <person name="Bayul T."/>
            <person name="Berlin A."/>
            <person name="Bessette D."/>
            <person name="Bloom T."/>
            <person name="Bloom T."/>
            <person name="Boguslavskiy L."/>
            <person name="Bonnet C."/>
            <person name="Boukhgalter B."/>
            <person name="Bourzgui I."/>
            <person name="Brown A."/>
            <person name="Cahill P."/>
            <person name="Channer S."/>
            <person name="Cheshatsang Y."/>
            <person name="Chuda L."/>
            <person name="Citroen M."/>
            <person name="Collymore A."/>
            <person name="Cooke P."/>
            <person name="Costello M."/>
            <person name="D'Aco K."/>
            <person name="Daza R."/>
            <person name="De Haan G."/>
            <person name="DeGray S."/>
            <person name="DeMaso C."/>
            <person name="Dhargay N."/>
            <person name="Dooley K."/>
            <person name="Dooley E."/>
            <person name="Doricent M."/>
            <person name="Dorje P."/>
            <person name="Dorjee K."/>
            <person name="Dupes A."/>
            <person name="Elong R."/>
            <person name="Falk J."/>
            <person name="Farina A."/>
            <person name="Faro S."/>
            <person name="Ferguson D."/>
            <person name="Fisher S."/>
            <person name="Foley C.D."/>
            <person name="Franke A."/>
            <person name="Friedrich D."/>
            <person name="Gadbois L."/>
            <person name="Gearin G."/>
            <person name="Gearin C.R."/>
            <person name="Giannoukos G."/>
            <person name="Goode T."/>
            <person name="Graham J."/>
            <person name="Grandbois E."/>
            <person name="Grewal S."/>
            <person name="Gyaltsen K."/>
            <person name="Hafez N."/>
            <person name="Hagos B."/>
            <person name="Hall J."/>
            <person name="Henson C."/>
            <person name="Hollinger A."/>
            <person name="Honan T."/>
            <person name="Huard M.D."/>
            <person name="Hughes L."/>
            <person name="Hurhula B."/>
            <person name="Husby M.E."/>
            <person name="Kamat A."/>
            <person name="Kanga B."/>
            <person name="Kashin S."/>
            <person name="Khazanovich D."/>
            <person name="Kisner P."/>
            <person name="Lance K."/>
            <person name="Lara M."/>
            <person name="Lee W."/>
            <person name="Lennon N."/>
            <person name="Letendre F."/>
            <person name="LeVine R."/>
            <person name="Lipovsky A."/>
            <person name="Liu X."/>
            <person name="Liu J."/>
            <person name="Liu S."/>
            <person name="Lokyitsang T."/>
            <person name="Lokyitsang Y."/>
            <person name="Lubonja R."/>
            <person name="Lui A."/>
            <person name="MacDonald P."/>
            <person name="Magnisalis V."/>
            <person name="Maru K."/>
            <person name="Matthews C."/>
            <person name="McCusker W."/>
            <person name="McDonough S."/>
            <person name="Mehta T."/>
            <person name="Meldrim J."/>
            <person name="Meneus L."/>
            <person name="Mihai O."/>
            <person name="Mihalev A."/>
            <person name="Mihova T."/>
            <person name="Mittelman R."/>
            <person name="Mlenga V."/>
            <person name="Montmayeur A."/>
            <person name="Mulrain L."/>
            <person name="Navidi A."/>
            <person name="Naylor J."/>
            <person name="Negash T."/>
            <person name="Nguyen T."/>
            <person name="Nguyen N."/>
            <person name="Nicol R."/>
            <person name="Norbu C."/>
            <person name="Norbu N."/>
            <person name="Novod N."/>
            <person name="O'Neill B."/>
            <person name="Osman S."/>
            <person name="Markiewicz E."/>
            <person name="Oyono O.L."/>
            <person name="Patti C."/>
            <person name="Phunkhang P."/>
            <person name="Pierre F."/>
            <person name="Priest M."/>
            <person name="Raghuraman S."/>
            <person name="Rege F."/>
            <person name="Reyes R."/>
            <person name="Rise C."/>
            <person name="Rogov P."/>
            <person name="Ross K."/>
            <person name="Ryan E."/>
            <person name="Settipalli S."/>
            <person name="Shea T."/>
            <person name="Sherpa N."/>
            <person name="Shi L."/>
            <person name="Shih D."/>
            <person name="Sparrow T."/>
            <person name="Spaulding J."/>
            <person name="Stalker J."/>
            <person name="Stange-Thomann N."/>
            <person name="Stavropoulos S."/>
            <person name="Stone C."/>
            <person name="Strader C."/>
            <person name="Tesfaye S."/>
            <person name="Thomson T."/>
            <person name="Thoulutsang Y."/>
            <person name="Thoulutsang D."/>
            <person name="Topham K."/>
            <person name="Topping I."/>
            <person name="Tsamla T."/>
            <person name="Vassiliev H."/>
            <person name="Vo A."/>
            <person name="Wangchuk T."/>
            <person name="Wangdi T."/>
            <person name="Weiand M."/>
            <person name="Wilkinson J."/>
            <person name="Wilson A."/>
            <person name="Yadav S."/>
            <person name="Young G."/>
            <person name="Yu Q."/>
            <person name="Zembek L."/>
            <person name="Zhong D."/>
            <person name="Zimmer A."/>
            <person name="Zwirko Z."/>
            <person name="Jaffe D.B."/>
            <person name="Alvarez P."/>
            <person name="Brockman W."/>
            <person name="Butler J."/>
            <person name="Chin C."/>
            <person name="Gnerre S."/>
            <person name="MacCallum I."/>
            <person name="Graves J.A."/>
            <person name="Ponting C.P."/>
            <person name="Breen M."/>
            <person name="Samollow P.B."/>
            <person name="Lander E.S."/>
            <person name="Lindblad-Toh K."/>
        </authorList>
    </citation>
    <scope>NUCLEOTIDE SEQUENCE [LARGE SCALE GENOMIC DNA]</scope>
</reference>
<dbReference type="OMA" id="LICEAPH"/>
<keyword evidence="3" id="KW-0677">Repeat</keyword>
<evidence type="ECO:0000313" key="6">
    <source>
        <dbReference type="Proteomes" id="UP000002280"/>
    </source>
</evidence>
<dbReference type="eggNOG" id="KOG4714">
    <property type="taxonomic scope" value="Eukaryota"/>
</dbReference>